<accession>A0A0C3IX81</accession>
<feature type="region of interest" description="Disordered" evidence="1">
    <location>
        <begin position="29"/>
        <end position="77"/>
    </location>
</feature>
<dbReference type="Proteomes" id="UP000054217">
    <property type="component" value="Unassembled WGS sequence"/>
</dbReference>
<evidence type="ECO:0000313" key="3">
    <source>
        <dbReference type="Proteomes" id="UP000054217"/>
    </source>
</evidence>
<keyword evidence="3" id="KW-1185">Reference proteome</keyword>
<reference evidence="2 3" key="1">
    <citation type="submission" date="2014-04" db="EMBL/GenBank/DDBJ databases">
        <authorList>
            <consortium name="DOE Joint Genome Institute"/>
            <person name="Kuo A."/>
            <person name="Kohler A."/>
            <person name="Costa M.D."/>
            <person name="Nagy L.G."/>
            <person name="Floudas D."/>
            <person name="Copeland A."/>
            <person name="Barry K.W."/>
            <person name="Cichocki N."/>
            <person name="Veneault-Fourrey C."/>
            <person name="LaButti K."/>
            <person name="Lindquist E.A."/>
            <person name="Lipzen A."/>
            <person name="Lundell T."/>
            <person name="Morin E."/>
            <person name="Murat C."/>
            <person name="Sun H."/>
            <person name="Tunlid A."/>
            <person name="Henrissat B."/>
            <person name="Grigoriev I.V."/>
            <person name="Hibbett D.S."/>
            <person name="Martin F."/>
            <person name="Nordberg H.P."/>
            <person name="Cantor M.N."/>
            <person name="Hua S.X."/>
        </authorList>
    </citation>
    <scope>NUCLEOTIDE SEQUENCE [LARGE SCALE GENOMIC DNA]</scope>
    <source>
        <strain evidence="2 3">Marx 270</strain>
    </source>
</reference>
<gene>
    <name evidence="2" type="ORF">M404DRAFT_1003120</name>
</gene>
<sequence>MRNPQLTISSFQPWNRKHVKRWYILPEPQSDKWDSRTSGEDLKNGSISATHESRLRDSTTTMMSTSPLPILAPPTCRSPDGCGYQRRYLPRQTDGDGDVGWLRAALR</sequence>
<dbReference type="AlphaFoldDB" id="A0A0C3IX81"/>
<dbReference type="InParanoid" id="A0A0C3IX81"/>
<feature type="compositionally biased region" description="Basic and acidic residues" evidence="1">
    <location>
        <begin position="29"/>
        <end position="43"/>
    </location>
</feature>
<proteinExistence type="predicted"/>
<reference evidence="3" key="2">
    <citation type="submission" date="2015-01" db="EMBL/GenBank/DDBJ databases">
        <title>Evolutionary Origins and Diversification of the Mycorrhizal Mutualists.</title>
        <authorList>
            <consortium name="DOE Joint Genome Institute"/>
            <consortium name="Mycorrhizal Genomics Consortium"/>
            <person name="Kohler A."/>
            <person name="Kuo A."/>
            <person name="Nagy L.G."/>
            <person name="Floudas D."/>
            <person name="Copeland A."/>
            <person name="Barry K.W."/>
            <person name="Cichocki N."/>
            <person name="Veneault-Fourrey C."/>
            <person name="LaButti K."/>
            <person name="Lindquist E.A."/>
            <person name="Lipzen A."/>
            <person name="Lundell T."/>
            <person name="Morin E."/>
            <person name="Murat C."/>
            <person name="Riley R."/>
            <person name="Ohm R."/>
            <person name="Sun H."/>
            <person name="Tunlid A."/>
            <person name="Henrissat B."/>
            <person name="Grigoriev I.V."/>
            <person name="Hibbett D.S."/>
            <person name="Martin F."/>
        </authorList>
    </citation>
    <scope>NUCLEOTIDE SEQUENCE [LARGE SCALE GENOMIC DNA]</scope>
    <source>
        <strain evidence="3">Marx 270</strain>
    </source>
</reference>
<evidence type="ECO:0000256" key="1">
    <source>
        <dbReference type="SAM" id="MobiDB-lite"/>
    </source>
</evidence>
<protein>
    <submittedName>
        <fullName evidence="2">Uncharacterized protein</fullName>
    </submittedName>
</protein>
<dbReference type="EMBL" id="KN831988">
    <property type="protein sequence ID" value="KIO01423.1"/>
    <property type="molecule type" value="Genomic_DNA"/>
</dbReference>
<name>A0A0C3IX81_PISTI</name>
<organism evidence="2 3">
    <name type="scientific">Pisolithus tinctorius Marx 270</name>
    <dbReference type="NCBI Taxonomy" id="870435"/>
    <lineage>
        <taxon>Eukaryota</taxon>
        <taxon>Fungi</taxon>
        <taxon>Dikarya</taxon>
        <taxon>Basidiomycota</taxon>
        <taxon>Agaricomycotina</taxon>
        <taxon>Agaricomycetes</taxon>
        <taxon>Agaricomycetidae</taxon>
        <taxon>Boletales</taxon>
        <taxon>Sclerodermatineae</taxon>
        <taxon>Pisolithaceae</taxon>
        <taxon>Pisolithus</taxon>
    </lineage>
</organism>
<evidence type="ECO:0000313" key="2">
    <source>
        <dbReference type="EMBL" id="KIO01423.1"/>
    </source>
</evidence>
<dbReference type="HOGENOM" id="CLU_2211053_0_0_1"/>